<dbReference type="Proteomes" id="UP000777438">
    <property type="component" value="Unassembled WGS sequence"/>
</dbReference>
<feature type="compositionally biased region" description="Pro residues" evidence="1">
    <location>
        <begin position="165"/>
        <end position="176"/>
    </location>
</feature>
<accession>A0A9P9AMZ6</accession>
<feature type="compositionally biased region" description="Polar residues" evidence="1">
    <location>
        <begin position="77"/>
        <end position="92"/>
    </location>
</feature>
<dbReference type="EMBL" id="JAGPYM010000027">
    <property type="protein sequence ID" value="KAH6880081.1"/>
    <property type="molecule type" value="Genomic_DNA"/>
</dbReference>
<dbReference type="AlphaFoldDB" id="A0A9P9AMZ6"/>
<feature type="region of interest" description="Disordered" evidence="1">
    <location>
        <begin position="56"/>
        <end position="92"/>
    </location>
</feature>
<organism evidence="2 3">
    <name type="scientific">Thelonectria olida</name>
    <dbReference type="NCBI Taxonomy" id="1576542"/>
    <lineage>
        <taxon>Eukaryota</taxon>
        <taxon>Fungi</taxon>
        <taxon>Dikarya</taxon>
        <taxon>Ascomycota</taxon>
        <taxon>Pezizomycotina</taxon>
        <taxon>Sordariomycetes</taxon>
        <taxon>Hypocreomycetidae</taxon>
        <taxon>Hypocreales</taxon>
        <taxon>Nectriaceae</taxon>
        <taxon>Thelonectria</taxon>
    </lineage>
</organism>
<evidence type="ECO:0000256" key="1">
    <source>
        <dbReference type="SAM" id="MobiDB-lite"/>
    </source>
</evidence>
<proteinExistence type="predicted"/>
<protein>
    <submittedName>
        <fullName evidence="2">Uncharacterized protein</fullName>
    </submittedName>
</protein>
<keyword evidence="3" id="KW-1185">Reference proteome</keyword>
<evidence type="ECO:0000313" key="2">
    <source>
        <dbReference type="EMBL" id="KAH6880081.1"/>
    </source>
</evidence>
<comment type="caution">
    <text evidence="2">The sequence shown here is derived from an EMBL/GenBank/DDBJ whole genome shotgun (WGS) entry which is preliminary data.</text>
</comment>
<name>A0A9P9AMZ6_9HYPO</name>
<feature type="region of interest" description="Disordered" evidence="1">
    <location>
        <begin position="161"/>
        <end position="182"/>
    </location>
</feature>
<evidence type="ECO:0000313" key="3">
    <source>
        <dbReference type="Proteomes" id="UP000777438"/>
    </source>
</evidence>
<reference evidence="2 3" key="1">
    <citation type="journal article" date="2021" name="Nat. Commun.">
        <title>Genetic determinants of endophytism in the Arabidopsis root mycobiome.</title>
        <authorList>
            <person name="Mesny F."/>
            <person name="Miyauchi S."/>
            <person name="Thiergart T."/>
            <person name="Pickel B."/>
            <person name="Atanasova L."/>
            <person name="Karlsson M."/>
            <person name="Huettel B."/>
            <person name="Barry K.W."/>
            <person name="Haridas S."/>
            <person name="Chen C."/>
            <person name="Bauer D."/>
            <person name="Andreopoulos W."/>
            <person name="Pangilinan J."/>
            <person name="LaButti K."/>
            <person name="Riley R."/>
            <person name="Lipzen A."/>
            <person name="Clum A."/>
            <person name="Drula E."/>
            <person name="Henrissat B."/>
            <person name="Kohler A."/>
            <person name="Grigoriev I.V."/>
            <person name="Martin F.M."/>
            <person name="Hacquard S."/>
        </authorList>
    </citation>
    <scope>NUCLEOTIDE SEQUENCE [LARGE SCALE GENOMIC DNA]</scope>
    <source>
        <strain evidence="2 3">MPI-CAGE-CH-0241</strain>
    </source>
</reference>
<gene>
    <name evidence="2" type="ORF">B0T10DRAFT_147481</name>
</gene>
<sequence length="182" mass="20375">MQNVGFAMMTPMQAALTNHHHHWPCRIISCPRNMLLICLLCFVQASPVHFSRQFTSKSGSDSQPVGFHGTHKRQRTGRTLTSSASSEKNTTLPYIQRDKIQSRWNGCSSSVLRIIDSRVDGQEWACWKARDMAPRCFLLVVSRTFVRCITHSSLFVRAQTGNIPHSPPPPFLPPSPSSSSAL</sequence>